<dbReference type="InterPro" id="IPR035906">
    <property type="entry name" value="MetI-like_sf"/>
</dbReference>
<evidence type="ECO:0000313" key="10">
    <source>
        <dbReference type="Proteomes" id="UP000310636"/>
    </source>
</evidence>
<evidence type="ECO:0000256" key="6">
    <source>
        <dbReference type="ARBA" id="ARBA00023136"/>
    </source>
</evidence>
<dbReference type="Pfam" id="PF00528">
    <property type="entry name" value="BPD_transp_1"/>
    <property type="match status" value="1"/>
</dbReference>
<evidence type="ECO:0000256" key="2">
    <source>
        <dbReference type="ARBA" id="ARBA00022448"/>
    </source>
</evidence>
<feature type="transmembrane region" description="Helical" evidence="7">
    <location>
        <begin position="75"/>
        <end position="96"/>
    </location>
</feature>
<feature type="transmembrane region" description="Helical" evidence="7">
    <location>
        <begin position="108"/>
        <end position="128"/>
    </location>
</feature>
<evidence type="ECO:0000256" key="3">
    <source>
        <dbReference type="ARBA" id="ARBA00022475"/>
    </source>
</evidence>
<dbReference type="OrthoDB" id="153186at2"/>
<evidence type="ECO:0000256" key="4">
    <source>
        <dbReference type="ARBA" id="ARBA00022692"/>
    </source>
</evidence>
<evidence type="ECO:0000259" key="8">
    <source>
        <dbReference type="PROSITE" id="PS50928"/>
    </source>
</evidence>
<proteinExistence type="inferred from homology"/>
<comment type="caution">
    <text evidence="9">The sequence shown here is derived from an EMBL/GenBank/DDBJ whole genome shotgun (WGS) entry which is preliminary data.</text>
</comment>
<feature type="transmembrane region" description="Helical" evidence="7">
    <location>
        <begin position="239"/>
        <end position="259"/>
    </location>
</feature>
<evidence type="ECO:0000313" key="9">
    <source>
        <dbReference type="EMBL" id="THF79138.1"/>
    </source>
</evidence>
<dbReference type="AlphaFoldDB" id="A0A4S4BXB8"/>
<comment type="subcellular location">
    <subcellularLocation>
        <location evidence="1 7">Cell membrane</location>
        <topology evidence="1 7">Multi-pass membrane protein</topology>
    </subcellularLocation>
</comment>
<evidence type="ECO:0000256" key="1">
    <source>
        <dbReference type="ARBA" id="ARBA00004651"/>
    </source>
</evidence>
<name>A0A4S4BXB8_9BACL</name>
<feature type="domain" description="ABC transmembrane type-1" evidence="8">
    <location>
        <begin position="71"/>
        <end position="260"/>
    </location>
</feature>
<keyword evidence="10" id="KW-1185">Reference proteome</keyword>
<dbReference type="PANTHER" id="PTHR43744">
    <property type="entry name" value="ABC TRANSPORTER PERMEASE PROTEIN MG189-RELATED-RELATED"/>
    <property type="match status" value="1"/>
</dbReference>
<dbReference type="Gene3D" id="1.10.3720.10">
    <property type="entry name" value="MetI-like"/>
    <property type="match status" value="1"/>
</dbReference>
<feature type="transmembrane region" description="Helical" evidence="7">
    <location>
        <begin position="12"/>
        <end position="33"/>
    </location>
</feature>
<dbReference type="GO" id="GO:0055085">
    <property type="term" value="P:transmembrane transport"/>
    <property type="evidence" value="ECO:0007669"/>
    <property type="project" value="InterPro"/>
</dbReference>
<keyword evidence="2 7" id="KW-0813">Transport</keyword>
<feature type="transmembrane region" description="Helical" evidence="7">
    <location>
        <begin position="140"/>
        <end position="160"/>
    </location>
</feature>
<evidence type="ECO:0000256" key="5">
    <source>
        <dbReference type="ARBA" id="ARBA00022989"/>
    </source>
</evidence>
<protein>
    <submittedName>
        <fullName evidence="9">Carbohydrate ABC transporter permease</fullName>
    </submittedName>
</protein>
<dbReference type="InterPro" id="IPR000515">
    <property type="entry name" value="MetI-like"/>
</dbReference>
<evidence type="ECO:0000256" key="7">
    <source>
        <dbReference type="RuleBase" id="RU363032"/>
    </source>
</evidence>
<dbReference type="PANTHER" id="PTHR43744:SF12">
    <property type="entry name" value="ABC TRANSPORTER PERMEASE PROTEIN MG189-RELATED"/>
    <property type="match status" value="1"/>
</dbReference>
<keyword evidence="5 7" id="KW-1133">Transmembrane helix</keyword>
<dbReference type="SUPFAM" id="SSF161098">
    <property type="entry name" value="MetI-like"/>
    <property type="match status" value="1"/>
</dbReference>
<dbReference type="Proteomes" id="UP000310636">
    <property type="component" value="Unassembled WGS sequence"/>
</dbReference>
<dbReference type="RefSeq" id="WP_136370244.1">
    <property type="nucleotide sequence ID" value="NZ_SSOB01000014.1"/>
</dbReference>
<accession>A0A4S4BXB8</accession>
<keyword evidence="3" id="KW-1003">Cell membrane</keyword>
<organism evidence="9 10">
    <name type="scientific">Cohnella fermenti</name>
    <dbReference type="NCBI Taxonomy" id="2565925"/>
    <lineage>
        <taxon>Bacteria</taxon>
        <taxon>Bacillati</taxon>
        <taxon>Bacillota</taxon>
        <taxon>Bacilli</taxon>
        <taxon>Bacillales</taxon>
        <taxon>Paenibacillaceae</taxon>
        <taxon>Cohnella</taxon>
    </lineage>
</organism>
<dbReference type="CDD" id="cd06261">
    <property type="entry name" value="TM_PBP2"/>
    <property type="match status" value="1"/>
</dbReference>
<dbReference type="GO" id="GO:0005886">
    <property type="term" value="C:plasma membrane"/>
    <property type="evidence" value="ECO:0007669"/>
    <property type="project" value="UniProtKB-SubCell"/>
</dbReference>
<dbReference type="PROSITE" id="PS50928">
    <property type="entry name" value="ABC_TM1"/>
    <property type="match status" value="1"/>
</dbReference>
<reference evidence="9 10" key="1">
    <citation type="submission" date="2019-04" db="EMBL/GenBank/DDBJ databases">
        <title>Cohnella sp. nov. isolated from preserved vegetables.</title>
        <authorList>
            <person name="Lin S.-Y."/>
            <person name="Hung M.-H."/>
            <person name="Young C.-C."/>
        </authorList>
    </citation>
    <scope>NUCLEOTIDE SEQUENCE [LARGE SCALE GENOMIC DNA]</scope>
    <source>
        <strain evidence="9 10">CC-MHH1044</strain>
    </source>
</reference>
<keyword evidence="6 7" id="KW-0472">Membrane</keyword>
<dbReference type="EMBL" id="SSOB01000014">
    <property type="protein sequence ID" value="THF79138.1"/>
    <property type="molecule type" value="Genomic_DNA"/>
</dbReference>
<keyword evidence="4 7" id="KW-0812">Transmembrane</keyword>
<sequence length="275" mass="30407">MMGVNKALLPALRNAVAWILSAVMFVPLLLVAVNSLKTKAEANGMKLSLPKAFQWSNYSIVIEEGKLVRSFFNSLLYACGATVGSILLASLAAYVFSRHRTRFNKGMYFYLIMGIAMPTNFVTLMKVMQWTHLLNTQLGIILILTASSIPFSVFLIHGFIGGVPRELDEAGVVDGCSPIRLFLAVVMPLLKPVLVTVAILNFMGTWSDFIHPLYFLNNSDKWPMTLAVYNFFGRFQVNWNLVSADIVLTTLPVVVIYLLGQRFIISGMTAGSVKG</sequence>
<gene>
    <name evidence="9" type="ORF">E6C55_13060</name>
</gene>
<comment type="similarity">
    <text evidence="7">Belongs to the binding-protein-dependent transport system permease family.</text>
</comment>